<feature type="transmembrane region" description="Helical" evidence="6">
    <location>
        <begin position="159"/>
        <end position="178"/>
    </location>
</feature>
<evidence type="ECO:0000256" key="6">
    <source>
        <dbReference type="RuleBase" id="RU004379"/>
    </source>
</evidence>
<sequence length="224" mass="25206">METSADRPYTGLMIRVFSWMFAALSLTGIVSFFLINDGRILNYFYQNTGVLFGLFIAELLLVFFLAARVHKLSVGSATFFFFLYATLNGFTITPLVALYTPYSIASVFFITAGMFGIFALYGAVTKRDLSRMGSILIMALIGIILATIVNIWIKSPALYWVVTYLGVAIFCGLTAYDIQKIKNIQDQHMDEDTHTKTAIMGALALYLDFINMFIYLLRIFGDRD</sequence>
<protein>
    <recommendedName>
        <fullName evidence="9">Modulator of FtsH protease</fullName>
    </recommendedName>
</protein>
<feature type="transmembrane region" description="Helical" evidence="6">
    <location>
        <begin position="47"/>
        <end position="67"/>
    </location>
</feature>
<proteinExistence type="inferred from homology"/>
<keyword evidence="4 6" id="KW-1133">Transmembrane helix</keyword>
<dbReference type="PANTHER" id="PTHR23291:SF50">
    <property type="entry name" value="PROTEIN LIFEGUARD 4"/>
    <property type="match status" value="1"/>
</dbReference>
<dbReference type="RefSeq" id="WP_142506796.1">
    <property type="nucleotide sequence ID" value="NZ_FXTI01000017.1"/>
</dbReference>
<evidence type="ECO:0000313" key="7">
    <source>
        <dbReference type="EMBL" id="SMO94406.1"/>
    </source>
</evidence>
<feature type="transmembrane region" description="Helical" evidence="6">
    <location>
        <begin position="12"/>
        <end position="35"/>
    </location>
</feature>
<evidence type="ECO:0008006" key="9">
    <source>
        <dbReference type="Google" id="ProtNLM"/>
    </source>
</evidence>
<accession>A0A521FDZ4</accession>
<reference evidence="7 8" key="1">
    <citation type="submission" date="2017-05" db="EMBL/GenBank/DDBJ databases">
        <authorList>
            <person name="Varghese N."/>
            <person name="Submissions S."/>
        </authorList>
    </citation>
    <scope>NUCLEOTIDE SEQUENCE [LARGE SCALE GENOMIC DNA]</scope>
    <source>
        <strain evidence="7 8">DSM 45474</strain>
    </source>
</reference>
<dbReference type="PANTHER" id="PTHR23291">
    <property type="entry name" value="BAX INHIBITOR-RELATED"/>
    <property type="match status" value="1"/>
</dbReference>
<evidence type="ECO:0000313" key="8">
    <source>
        <dbReference type="Proteomes" id="UP000315636"/>
    </source>
</evidence>
<comment type="subcellular location">
    <subcellularLocation>
        <location evidence="1">Membrane</location>
        <topology evidence="1">Multi-pass membrane protein</topology>
    </subcellularLocation>
</comment>
<evidence type="ECO:0000256" key="4">
    <source>
        <dbReference type="ARBA" id="ARBA00022989"/>
    </source>
</evidence>
<gene>
    <name evidence="7" type="ORF">SAMN06264849_11712</name>
</gene>
<dbReference type="InterPro" id="IPR006214">
    <property type="entry name" value="Bax_inhibitor_1-related"/>
</dbReference>
<name>A0A521FDZ4_9BACL</name>
<comment type="similarity">
    <text evidence="2 6">Belongs to the BI1 family.</text>
</comment>
<keyword evidence="8" id="KW-1185">Reference proteome</keyword>
<evidence type="ECO:0000256" key="5">
    <source>
        <dbReference type="ARBA" id="ARBA00023136"/>
    </source>
</evidence>
<dbReference type="EMBL" id="FXTI01000017">
    <property type="protein sequence ID" value="SMO94406.1"/>
    <property type="molecule type" value="Genomic_DNA"/>
</dbReference>
<organism evidence="7 8">
    <name type="scientific">Melghirimyces algeriensis</name>
    <dbReference type="NCBI Taxonomy" id="910412"/>
    <lineage>
        <taxon>Bacteria</taxon>
        <taxon>Bacillati</taxon>
        <taxon>Bacillota</taxon>
        <taxon>Bacilli</taxon>
        <taxon>Bacillales</taxon>
        <taxon>Thermoactinomycetaceae</taxon>
        <taxon>Melghirimyces</taxon>
    </lineage>
</organism>
<dbReference type="GO" id="GO:0005886">
    <property type="term" value="C:plasma membrane"/>
    <property type="evidence" value="ECO:0007669"/>
    <property type="project" value="TreeGrafter"/>
</dbReference>
<feature type="transmembrane region" description="Helical" evidence="6">
    <location>
        <begin position="104"/>
        <end position="123"/>
    </location>
</feature>
<dbReference type="AlphaFoldDB" id="A0A521FDZ4"/>
<evidence type="ECO:0000256" key="1">
    <source>
        <dbReference type="ARBA" id="ARBA00004141"/>
    </source>
</evidence>
<keyword evidence="3 6" id="KW-0812">Transmembrane</keyword>
<feature type="transmembrane region" description="Helical" evidence="6">
    <location>
        <begin position="79"/>
        <end position="98"/>
    </location>
</feature>
<dbReference type="Proteomes" id="UP000315636">
    <property type="component" value="Unassembled WGS sequence"/>
</dbReference>
<dbReference type="OrthoDB" id="9793828at2"/>
<feature type="transmembrane region" description="Helical" evidence="6">
    <location>
        <begin position="135"/>
        <end position="153"/>
    </location>
</feature>
<feature type="transmembrane region" description="Helical" evidence="6">
    <location>
        <begin position="199"/>
        <end position="220"/>
    </location>
</feature>
<keyword evidence="5 6" id="KW-0472">Membrane</keyword>
<dbReference type="Pfam" id="PF01027">
    <property type="entry name" value="Bax1-I"/>
    <property type="match status" value="1"/>
</dbReference>
<evidence type="ECO:0000256" key="2">
    <source>
        <dbReference type="ARBA" id="ARBA00010350"/>
    </source>
</evidence>
<dbReference type="CDD" id="cd10432">
    <property type="entry name" value="BI-1-like_bacterial"/>
    <property type="match status" value="1"/>
</dbReference>
<evidence type="ECO:0000256" key="3">
    <source>
        <dbReference type="ARBA" id="ARBA00022692"/>
    </source>
</evidence>